<evidence type="ECO:0000313" key="2">
    <source>
        <dbReference type="Proteomes" id="UP000269669"/>
    </source>
</evidence>
<dbReference type="OrthoDB" id="116383at2"/>
<dbReference type="Proteomes" id="UP000269669">
    <property type="component" value="Unassembled WGS sequence"/>
</dbReference>
<proteinExistence type="predicted"/>
<dbReference type="EMBL" id="RSDW01000001">
    <property type="protein sequence ID" value="RSL17717.1"/>
    <property type="molecule type" value="Genomic_DNA"/>
</dbReference>
<protein>
    <submittedName>
        <fullName evidence="1">Uncharacterized protein</fullName>
    </submittedName>
</protein>
<name>A0A3R9QBF1_9BACT</name>
<organism evidence="1 2">
    <name type="scientific">Edaphobacter aggregans</name>
    <dbReference type="NCBI Taxonomy" id="570835"/>
    <lineage>
        <taxon>Bacteria</taxon>
        <taxon>Pseudomonadati</taxon>
        <taxon>Acidobacteriota</taxon>
        <taxon>Terriglobia</taxon>
        <taxon>Terriglobales</taxon>
        <taxon>Acidobacteriaceae</taxon>
        <taxon>Edaphobacter</taxon>
    </lineage>
</organism>
<dbReference type="RefSeq" id="WP_125486166.1">
    <property type="nucleotide sequence ID" value="NZ_RSDW01000001.1"/>
</dbReference>
<sequence>MLCEWSVECAADDPVLVVPWSDPANPDRHFIDLRENPYDLDHLPEAELYPPLMHALRALNAPRSVVFTAKCDAWTLDSEVEGDELERLRFELDQIPEDTPAGFASYIDILWRERSTFASFHQHEQLLHRLTRQAAPLDHPYAMLDCVLRPALIDITVPHEGFAISLYVKALGHDSQTAEEHWAAGLNDVAGILRSRAFGLA</sequence>
<comment type="caution">
    <text evidence="1">The sequence shown here is derived from an EMBL/GenBank/DDBJ whole genome shotgun (WGS) entry which is preliminary data.</text>
</comment>
<accession>A0A3R9QBF1</accession>
<keyword evidence="2" id="KW-1185">Reference proteome</keyword>
<reference evidence="1 2" key="1">
    <citation type="submission" date="2018-12" db="EMBL/GenBank/DDBJ databases">
        <title>Sequencing of bacterial isolates from soil warming experiment in Harvard Forest, Massachusetts, USA.</title>
        <authorList>
            <person name="Deangelis K."/>
        </authorList>
    </citation>
    <scope>NUCLEOTIDE SEQUENCE [LARGE SCALE GENOMIC DNA]</scope>
    <source>
        <strain evidence="1 2">EB153</strain>
    </source>
</reference>
<gene>
    <name evidence="1" type="ORF">EDE15_3257</name>
</gene>
<evidence type="ECO:0000313" key="1">
    <source>
        <dbReference type="EMBL" id="RSL17717.1"/>
    </source>
</evidence>
<dbReference type="AlphaFoldDB" id="A0A3R9QBF1"/>